<dbReference type="PIRSF" id="PIRSF000732">
    <property type="entry name" value="PTS_enzyme_I"/>
    <property type="match status" value="1"/>
</dbReference>
<evidence type="ECO:0000256" key="2">
    <source>
        <dbReference type="ARBA" id="ARBA00001946"/>
    </source>
</evidence>
<keyword evidence="26" id="KW-1185">Reference proteome</keyword>
<keyword evidence="20" id="KW-0175">Coiled coil</keyword>
<reference evidence="24" key="3">
    <citation type="submission" date="2017-01" db="EMBL/GenBank/DDBJ databases">
        <authorList>
            <person name="Mah S.A."/>
            <person name="Swanson W.J."/>
            <person name="Moy G.W."/>
            <person name="Vacquier V.D."/>
        </authorList>
    </citation>
    <scope>NUCLEOTIDE SEQUENCE</scope>
    <source>
        <strain evidence="24">AJ5</strain>
    </source>
</reference>
<dbReference type="Pfam" id="PF00391">
    <property type="entry name" value="PEP-utilizers"/>
    <property type="match status" value="1"/>
</dbReference>
<keyword evidence="25" id="KW-0670">Pyruvate</keyword>
<evidence type="ECO:0000256" key="13">
    <source>
        <dbReference type="ARBA" id="ARBA00022723"/>
    </source>
</evidence>
<feature type="domain" description="PEP-utilising enzyme mobile" evidence="21">
    <location>
        <begin position="153"/>
        <end position="224"/>
    </location>
</feature>
<keyword evidence="12" id="KW-0598">Phosphotransferase system</keyword>
<dbReference type="GO" id="GO:0046872">
    <property type="term" value="F:metal ion binding"/>
    <property type="evidence" value="ECO:0007669"/>
    <property type="project" value="UniProtKB-KW"/>
</dbReference>
<dbReference type="GO" id="GO:0008965">
    <property type="term" value="F:phosphoenolpyruvate-protein phosphotransferase activity"/>
    <property type="evidence" value="ECO:0007669"/>
    <property type="project" value="UniProtKB-EC"/>
</dbReference>
<dbReference type="Proteomes" id="UP000011555">
    <property type="component" value="Unassembled WGS sequence"/>
</dbReference>
<dbReference type="GO" id="GO:0016301">
    <property type="term" value="F:kinase activity"/>
    <property type="evidence" value="ECO:0007669"/>
    <property type="project" value="UniProtKB-KW"/>
</dbReference>
<dbReference type="EMBL" id="AOLZ01000037">
    <property type="protein sequence ID" value="EMA33235.1"/>
    <property type="molecule type" value="Genomic_DNA"/>
</dbReference>
<dbReference type="GO" id="GO:0005737">
    <property type="term" value="C:cytoplasm"/>
    <property type="evidence" value="ECO:0007669"/>
    <property type="project" value="UniProtKB-SubCell"/>
</dbReference>
<evidence type="ECO:0000256" key="14">
    <source>
        <dbReference type="ARBA" id="ARBA00022777"/>
    </source>
</evidence>
<dbReference type="Proteomes" id="UP000186547">
    <property type="component" value="Chromosome"/>
</dbReference>
<dbReference type="InterPro" id="IPR023151">
    <property type="entry name" value="PEP_util_CS"/>
</dbReference>
<dbReference type="Gene3D" id="3.20.20.60">
    <property type="entry name" value="Phosphoenolpyruvate-binding domains"/>
    <property type="match status" value="1"/>
</dbReference>
<dbReference type="InterPro" id="IPR008731">
    <property type="entry name" value="PTS_EIN"/>
</dbReference>
<dbReference type="EC" id="2.7.3.9" evidence="6"/>
<dbReference type="InterPro" id="IPR008279">
    <property type="entry name" value="PEP-util_enz_mobile_dom"/>
</dbReference>
<evidence type="ECO:0000256" key="12">
    <source>
        <dbReference type="ARBA" id="ARBA00022683"/>
    </source>
</evidence>
<dbReference type="PANTHER" id="PTHR46244">
    <property type="entry name" value="PHOSPHOENOLPYRUVATE-PROTEIN PHOSPHOTRANSFERASE"/>
    <property type="match status" value="1"/>
</dbReference>
<accession>M0LMI2</accession>
<organism evidence="25 26">
    <name type="scientific">Natronobacterium lacisalsi AJ5</name>
    <dbReference type="NCBI Taxonomy" id="358396"/>
    <lineage>
        <taxon>Archaea</taxon>
        <taxon>Methanobacteriati</taxon>
        <taxon>Methanobacteriota</taxon>
        <taxon>Stenosarchaea group</taxon>
        <taxon>Halobacteria</taxon>
        <taxon>Halobacteriales</taxon>
        <taxon>Natrialbaceae</taxon>
        <taxon>Natronobacterium</taxon>
    </lineage>
</organism>
<dbReference type="InterPro" id="IPR024692">
    <property type="entry name" value="PTS_EI"/>
</dbReference>
<evidence type="ECO:0000256" key="4">
    <source>
        <dbReference type="ARBA" id="ARBA00004496"/>
    </source>
</evidence>
<evidence type="ECO:0000256" key="1">
    <source>
        <dbReference type="ARBA" id="ARBA00000683"/>
    </source>
</evidence>
<feature type="active site" description="Tele-phosphohistidine intermediate" evidence="17">
    <location>
        <position position="189"/>
    </location>
</feature>
<comment type="function">
    <text evidence="3">General (non sugar-specific) component of the phosphoenolpyruvate-dependent sugar phosphotransferase system (sugar PTS). This major carbohydrate active-transport system catalyzes the phosphorylation of incoming sugar substrates concomitantly with their translocation across the cell membrane. Enzyme I transfers the phosphoryl group from phosphoenolpyruvate (PEP) to the phosphoryl carrier protein (HPr).</text>
</comment>
<feature type="domain" description="Phosphotransferase system enzyme I N-terminal" evidence="23">
    <location>
        <begin position="7"/>
        <end position="126"/>
    </location>
</feature>
<reference evidence="24 27" key="1">
    <citation type="journal article" date="2011" name="J. Bacteriol.">
        <title>Genome sequence of Halobiforma lacisalsi AJ5, an extremely halophilic archaeon which harbors a bop gene.</title>
        <authorList>
            <person name="Jiang X."/>
            <person name="Wang S."/>
            <person name="Cheng H."/>
            <person name="Huo Y."/>
            <person name="Zhang X."/>
            <person name="Zhu X."/>
            <person name="Han X."/>
            <person name="Ni P."/>
            <person name="Wu M."/>
        </authorList>
    </citation>
    <scope>NUCLEOTIDE SEQUENCE [LARGE SCALE GENOMIC DNA]</scope>
    <source>
        <strain evidence="24 27">AJ5</strain>
    </source>
</reference>
<dbReference type="SUPFAM" id="SSF51621">
    <property type="entry name" value="Phosphoenolpyruvate/pyruvate domain"/>
    <property type="match status" value="1"/>
</dbReference>
<evidence type="ECO:0000256" key="18">
    <source>
        <dbReference type="PIRSR" id="PIRSR000732-2"/>
    </source>
</evidence>
<evidence type="ECO:0000259" key="21">
    <source>
        <dbReference type="Pfam" id="PF00391"/>
    </source>
</evidence>
<dbReference type="Gene3D" id="3.50.30.10">
    <property type="entry name" value="Phosphohistidine domain"/>
    <property type="match status" value="1"/>
</dbReference>
<evidence type="ECO:0000256" key="8">
    <source>
        <dbReference type="ARBA" id="ARBA00022448"/>
    </source>
</evidence>
<evidence type="ECO:0000313" key="25">
    <source>
        <dbReference type="EMBL" id="EMA33235.1"/>
    </source>
</evidence>
<dbReference type="SUPFAM" id="SSF52009">
    <property type="entry name" value="Phosphohistidine domain"/>
    <property type="match status" value="1"/>
</dbReference>
<feature type="binding site" evidence="18">
    <location>
        <position position="287"/>
    </location>
    <ligand>
        <name>phosphoenolpyruvate</name>
        <dbReference type="ChEBI" id="CHEBI:58702"/>
    </ligand>
</feature>
<gene>
    <name evidence="25" type="ORF">C445_09313</name>
    <name evidence="24" type="ORF">CHINAEXTREME_12025</name>
</gene>
<evidence type="ECO:0000256" key="11">
    <source>
        <dbReference type="ARBA" id="ARBA00022679"/>
    </source>
</evidence>
<comment type="cofactor">
    <cofactor evidence="2 19">
        <name>Mg(2+)</name>
        <dbReference type="ChEBI" id="CHEBI:18420"/>
    </cofactor>
</comment>
<evidence type="ECO:0000256" key="17">
    <source>
        <dbReference type="PIRSR" id="PIRSR000732-1"/>
    </source>
</evidence>
<feature type="coiled-coil region" evidence="20">
    <location>
        <begin position="42"/>
        <end position="73"/>
    </location>
</feature>
<dbReference type="InterPro" id="IPR050499">
    <property type="entry name" value="PEP-utilizing_PTS_enzyme"/>
</dbReference>
<feature type="binding site" evidence="18">
    <location>
        <begin position="447"/>
        <end position="448"/>
    </location>
    <ligand>
        <name>phosphoenolpyruvate</name>
        <dbReference type="ChEBI" id="CHEBI:58702"/>
    </ligand>
</feature>
<keyword evidence="14" id="KW-0418">Kinase</keyword>
<evidence type="ECO:0000256" key="15">
    <source>
        <dbReference type="ARBA" id="ARBA00022842"/>
    </source>
</evidence>
<keyword evidence="13 19" id="KW-0479">Metal-binding</keyword>
<evidence type="ECO:0000313" key="24">
    <source>
        <dbReference type="EMBL" id="APW98461.1"/>
    </source>
</evidence>
<keyword evidence="15 19" id="KW-0460">Magnesium</keyword>
<name>M0LMI2_NATLA</name>
<dbReference type="PRINTS" id="PR01736">
    <property type="entry name" value="PHPHTRNFRASE"/>
</dbReference>
<feature type="binding site" evidence="19">
    <location>
        <position position="424"/>
    </location>
    <ligand>
        <name>Mg(2+)</name>
        <dbReference type="ChEBI" id="CHEBI:18420"/>
    </ligand>
</feature>
<protein>
    <recommendedName>
        <fullName evidence="7">Phosphoenolpyruvate-protein phosphotransferase</fullName>
        <ecNumber evidence="6">2.7.3.9</ecNumber>
    </recommendedName>
    <alternativeName>
        <fullName evidence="16">Phosphotransferase system, enzyme I</fullName>
    </alternativeName>
</protein>
<dbReference type="Gene3D" id="1.10.274.10">
    <property type="entry name" value="PtsI, HPr-binding domain"/>
    <property type="match status" value="1"/>
</dbReference>
<dbReference type="InterPro" id="IPR000121">
    <property type="entry name" value="PEP_util_C"/>
</dbReference>
<feature type="active site" description="Proton donor" evidence="17">
    <location>
        <position position="495"/>
    </location>
</feature>
<comment type="similarity">
    <text evidence="5">Belongs to the PEP-utilizing enzyme family.</text>
</comment>
<keyword evidence="9" id="KW-0963">Cytoplasm</keyword>
<dbReference type="GO" id="GO:0009401">
    <property type="term" value="P:phosphoenolpyruvate-dependent sugar phosphotransferase system"/>
    <property type="evidence" value="ECO:0007669"/>
    <property type="project" value="UniProtKB-KW"/>
</dbReference>
<evidence type="ECO:0000256" key="9">
    <source>
        <dbReference type="ARBA" id="ARBA00022490"/>
    </source>
</evidence>
<feature type="domain" description="PEP-utilising enzyme C-terminal" evidence="22">
    <location>
        <begin position="247"/>
        <end position="533"/>
    </location>
</feature>
<dbReference type="InterPro" id="IPR036618">
    <property type="entry name" value="PtsI_HPr-bd_sf"/>
</dbReference>
<feature type="binding site" evidence="18">
    <location>
        <position position="323"/>
    </location>
    <ligand>
        <name>phosphoenolpyruvate</name>
        <dbReference type="ChEBI" id="CHEBI:58702"/>
    </ligand>
</feature>
<evidence type="ECO:0000256" key="10">
    <source>
        <dbReference type="ARBA" id="ARBA00022597"/>
    </source>
</evidence>
<dbReference type="Pfam" id="PF05524">
    <property type="entry name" value="PEP-utilisers_N"/>
    <property type="match status" value="1"/>
</dbReference>
<reference evidence="25 26" key="2">
    <citation type="journal article" date="2014" name="PLoS Genet.">
        <title>Phylogenetically driven sequencing of extremely halophilic archaea reveals strategies for static and dynamic osmo-response.</title>
        <authorList>
            <person name="Becker E.A."/>
            <person name="Seitzer P.M."/>
            <person name="Tritt A."/>
            <person name="Larsen D."/>
            <person name="Krusor M."/>
            <person name="Yao A.I."/>
            <person name="Wu D."/>
            <person name="Madern D."/>
            <person name="Eisen J.A."/>
            <person name="Darling A.E."/>
            <person name="Facciotti M.T."/>
        </authorList>
    </citation>
    <scope>NUCLEOTIDE SEQUENCE [LARGE SCALE GENOMIC DNA]</scope>
    <source>
        <strain evidence="25 26">AJ5</strain>
    </source>
</reference>
<dbReference type="InterPro" id="IPR006318">
    <property type="entry name" value="PTS_EI-like"/>
</dbReference>
<evidence type="ECO:0000256" key="5">
    <source>
        <dbReference type="ARBA" id="ARBA00007837"/>
    </source>
</evidence>
<dbReference type="InterPro" id="IPR040442">
    <property type="entry name" value="Pyrv_kinase-like_dom_sf"/>
</dbReference>
<evidence type="ECO:0000259" key="23">
    <source>
        <dbReference type="Pfam" id="PF05524"/>
    </source>
</evidence>
<comment type="subcellular location">
    <subcellularLocation>
        <location evidence="4">Cytoplasm</location>
    </subcellularLocation>
</comment>
<sequence length="561" mass="60818">MTFRISGVAVTPLSGLGTVRWYRTGGIPDAESVEAADPETELERFEEARESARDELQREREQTAERVGQEEAAVFDAHLQFLDDPQLTDSIQEAIEEGDAAEVGVDRAFGDAVDQFEGMDGMMAERADDMRDIRDRLRRLLAGDERIDLSAVPEGTVILAERLTPSDTAQLDPDRVAGFATVTGGRTSHAAIFARSLGIPAVVGLGEELLEIEERTTVAIDAEKDAVIVDPDEGTRERVSATRDVEIRTGPVETTDGTEIEVAANVGTSAELPGATRQGADGIGLYRTEFLFLDREQPPDEDEQLEVYTDALDAFPDGRIVVRTLDIGGDKPIPYLDADEEENPFLGDRGIRRSLDADADLFETQLRALLRAAMEGSGRLSVMFPLVTTVEELDGARDTVDQVATTLEKEGIPYAVPEIGVMIETPAAVTMAEELAERVDFFSIGTNDLAQYVMAASRESDAVADLHDPLHPAVLRSIRRSVEAAHDTNAWIGMCGEMAGDPDLTELLVGLGLDELSMSAVTIPTVKAEVTATESETARELADRVLSASTKAEVHEYLEGE</sequence>
<feature type="binding site" evidence="19">
    <location>
        <position position="448"/>
    </location>
    <ligand>
        <name>Mg(2+)</name>
        <dbReference type="ChEBI" id="CHEBI:18420"/>
    </ligand>
</feature>
<evidence type="ECO:0000256" key="3">
    <source>
        <dbReference type="ARBA" id="ARBA00002728"/>
    </source>
</evidence>
<dbReference type="NCBIfam" id="TIGR01417">
    <property type="entry name" value="PTS_I_fam"/>
    <property type="match status" value="1"/>
</dbReference>
<comment type="catalytic activity">
    <reaction evidence="1">
        <text>L-histidyl-[protein] + phosphoenolpyruvate = N(pros)-phospho-L-histidyl-[protein] + pyruvate</text>
        <dbReference type="Rhea" id="RHEA:23880"/>
        <dbReference type="Rhea" id="RHEA-COMP:9745"/>
        <dbReference type="Rhea" id="RHEA-COMP:9746"/>
        <dbReference type="ChEBI" id="CHEBI:15361"/>
        <dbReference type="ChEBI" id="CHEBI:29979"/>
        <dbReference type="ChEBI" id="CHEBI:58702"/>
        <dbReference type="ChEBI" id="CHEBI:64837"/>
        <dbReference type="EC" id="2.7.3.9"/>
    </reaction>
</comment>
<dbReference type="InterPro" id="IPR015813">
    <property type="entry name" value="Pyrv/PenolPyrv_kinase-like_dom"/>
</dbReference>
<proteinExistence type="inferred from homology"/>
<dbReference type="PANTHER" id="PTHR46244:SF3">
    <property type="entry name" value="PHOSPHOENOLPYRUVATE-PROTEIN PHOSPHOTRANSFERASE"/>
    <property type="match status" value="1"/>
</dbReference>
<dbReference type="InterPro" id="IPR036637">
    <property type="entry name" value="Phosphohistidine_dom_sf"/>
</dbReference>
<dbReference type="PROSITE" id="PS00742">
    <property type="entry name" value="PEP_ENZYMES_2"/>
    <property type="match status" value="1"/>
</dbReference>
<keyword evidence="11 25" id="KW-0808">Transferase</keyword>
<evidence type="ECO:0000256" key="20">
    <source>
        <dbReference type="SAM" id="Coils"/>
    </source>
</evidence>
<dbReference type="Pfam" id="PF02896">
    <property type="entry name" value="PEP-utilizers_C"/>
    <property type="match status" value="1"/>
</dbReference>
<dbReference type="eggNOG" id="arCOG01113">
    <property type="taxonomic scope" value="Archaea"/>
</dbReference>
<dbReference type="PATRIC" id="fig|358396.7.peg.1890"/>
<evidence type="ECO:0000313" key="27">
    <source>
        <dbReference type="Proteomes" id="UP000186547"/>
    </source>
</evidence>
<dbReference type="EMBL" id="CP019285">
    <property type="protein sequence ID" value="APW98461.1"/>
    <property type="molecule type" value="Genomic_DNA"/>
</dbReference>
<evidence type="ECO:0000313" key="26">
    <source>
        <dbReference type="Proteomes" id="UP000011555"/>
    </source>
</evidence>
<dbReference type="SUPFAM" id="SSF47831">
    <property type="entry name" value="Enzyme I of the PEP:sugar phosphotransferase system HPr-binding (sub)domain"/>
    <property type="match status" value="1"/>
</dbReference>
<dbReference type="AlphaFoldDB" id="M0LMI2"/>
<dbReference type="KEGG" id="hlc:CHINAEXTREME12025"/>
<evidence type="ECO:0000256" key="7">
    <source>
        <dbReference type="ARBA" id="ARBA00016544"/>
    </source>
</evidence>
<dbReference type="GeneID" id="30921863"/>
<evidence type="ECO:0000256" key="6">
    <source>
        <dbReference type="ARBA" id="ARBA00012232"/>
    </source>
</evidence>
<dbReference type="STRING" id="358396.CHINAEXTREME_12025"/>
<feature type="binding site" evidence="18">
    <location>
        <position position="458"/>
    </location>
    <ligand>
        <name>phosphoenolpyruvate</name>
        <dbReference type="ChEBI" id="CHEBI:58702"/>
    </ligand>
</feature>
<evidence type="ECO:0000256" key="16">
    <source>
        <dbReference type="ARBA" id="ARBA00033235"/>
    </source>
</evidence>
<evidence type="ECO:0000256" key="19">
    <source>
        <dbReference type="PIRSR" id="PIRSR000732-3"/>
    </source>
</evidence>
<keyword evidence="8" id="KW-0813">Transport</keyword>
<dbReference type="RefSeq" id="WP_007141584.1">
    <property type="nucleotide sequence ID" value="NZ_AOLZ01000037.1"/>
</dbReference>
<keyword evidence="10" id="KW-0762">Sugar transport</keyword>
<evidence type="ECO:0000259" key="22">
    <source>
        <dbReference type="Pfam" id="PF02896"/>
    </source>
</evidence>